<evidence type="ECO:0000313" key="2">
    <source>
        <dbReference type="EMBL" id="KAK7961627.1"/>
    </source>
</evidence>
<evidence type="ECO:0000256" key="1">
    <source>
        <dbReference type="SAM" id="MobiDB-lite"/>
    </source>
</evidence>
<evidence type="ECO:0000313" key="3">
    <source>
        <dbReference type="Proteomes" id="UP001391051"/>
    </source>
</evidence>
<organism evidence="2 3">
    <name type="scientific">Apiospora aurea</name>
    <dbReference type="NCBI Taxonomy" id="335848"/>
    <lineage>
        <taxon>Eukaryota</taxon>
        <taxon>Fungi</taxon>
        <taxon>Dikarya</taxon>
        <taxon>Ascomycota</taxon>
        <taxon>Pezizomycotina</taxon>
        <taxon>Sordariomycetes</taxon>
        <taxon>Xylariomycetidae</taxon>
        <taxon>Amphisphaeriales</taxon>
        <taxon>Apiosporaceae</taxon>
        <taxon>Apiospora</taxon>
    </lineage>
</organism>
<sequence>MKDRHRQYVSSLTTPTGHCTIPCRRSFAETKAGLDAAVPLLDRTYQRQLDAGDLVSAGEALRELPTLNRFGTPPRDFGPILRATAAVAAAAATTTTGQADETGGSSSSSSSSNKPHPATTTAIREALQYEIGNPHKAAQMVRLRGQTALYAPIRVALLRGCLVSSSTGEVVSDRVWFERASGRKGLLRGLASDTDILYLREEDPFDEEVIDRNIEFLMSRKTVAVDYDDFAIEGFNLPRYTWLRASEAVETLILVKGQAPCVYMTIDQHSAVADCCGPALMEMVLTNRIWNDQNESYMRPLRKLVTYDEPRELGRLNDLWTRLDPNGTWLFRHGPPEHLEKASMWDNPNEAHCLACELRRGRKMAREAREEWALMMSSTSSSSSAASSEIGDGDDTEQRAVANSREAEGGHATQRRRKLRVQVGIMIELVRQPLAF</sequence>
<feature type="compositionally biased region" description="Low complexity" evidence="1">
    <location>
        <begin position="377"/>
        <end position="388"/>
    </location>
</feature>
<reference evidence="2 3" key="1">
    <citation type="submission" date="2023-01" db="EMBL/GenBank/DDBJ databases">
        <title>Analysis of 21 Apiospora genomes using comparative genomics revels a genus with tremendous synthesis potential of carbohydrate active enzymes and secondary metabolites.</title>
        <authorList>
            <person name="Sorensen T."/>
        </authorList>
    </citation>
    <scope>NUCLEOTIDE SEQUENCE [LARGE SCALE GENOMIC DNA]</scope>
    <source>
        <strain evidence="2 3">CBS 24483</strain>
    </source>
</reference>
<comment type="caution">
    <text evidence="2">The sequence shown here is derived from an EMBL/GenBank/DDBJ whole genome shotgun (WGS) entry which is preliminary data.</text>
</comment>
<proteinExistence type="predicted"/>
<accession>A0ABR1QNW2</accession>
<dbReference type="GeneID" id="92071736"/>
<name>A0ABR1QNW2_9PEZI</name>
<keyword evidence="3" id="KW-1185">Reference proteome</keyword>
<dbReference type="Proteomes" id="UP001391051">
    <property type="component" value="Unassembled WGS sequence"/>
</dbReference>
<feature type="region of interest" description="Disordered" evidence="1">
    <location>
        <begin position="92"/>
        <end position="119"/>
    </location>
</feature>
<dbReference type="RefSeq" id="XP_066703738.1">
    <property type="nucleotide sequence ID" value="XM_066838674.1"/>
</dbReference>
<protein>
    <submittedName>
        <fullName evidence="2">Uncharacterized protein</fullName>
    </submittedName>
</protein>
<gene>
    <name evidence="2" type="ORF">PG986_002452</name>
</gene>
<feature type="region of interest" description="Disordered" evidence="1">
    <location>
        <begin position="374"/>
        <end position="415"/>
    </location>
</feature>
<dbReference type="EMBL" id="JAQQWE010000002">
    <property type="protein sequence ID" value="KAK7961627.1"/>
    <property type="molecule type" value="Genomic_DNA"/>
</dbReference>